<evidence type="ECO:0000256" key="1">
    <source>
        <dbReference type="ARBA" id="ARBA00001947"/>
    </source>
</evidence>
<comment type="caution">
    <text evidence="7">The sequence shown here is derived from an EMBL/GenBank/DDBJ whole genome shotgun (WGS) entry which is preliminary data.</text>
</comment>
<comment type="cofactor">
    <cofactor evidence="1 5">
        <name>Zn(2+)</name>
        <dbReference type="ChEBI" id="CHEBI:29105"/>
    </cofactor>
</comment>
<dbReference type="Pfam" id="PF00107">
    <property type="entry name" value="ADH_zinc_N"/>
    <property type="match status" value="1"/>
</dbReference>
<dbReference type="PANTHER" id="PTHR43401:SF5">
    <property type="entry name" value="ALCOHOL DEHYDROGENASE-RELATED"/>
    <property type="match status" value="1"/>
</dbReference>
<dbReference type="InterPro" id="IPR013154">
    <property type="entry name" value="ADH-like_N"/>
</dbReference>
<dbReference type="Proteomes" id="UP000654257">
    <property type="component" value="Unassembled WGS sequence"/>
</dbReference>
<organism evidence="7 8">
    <name type="scientific">Rhodococcoides trifolii</name>
    <dbReference type="NCBI Taxonomy" id="908250"/>
    <lineage>
        <taxon>Bacteria</taxon>
        <taxon>Bacillati</taxon>
        <taxon>Actinomycetota</taxon>
        <taxon>Actinomycetes</taxon>
        <taxon>Mycobacteriales</taxon>
        <taxon>Nocardiaceae</taxon>
        <taxon>Rhodococcoides</taxon>
    </lineage>
</organism>
<dbReference type="SMART" id="SM00829">
    <property type="entry name" value="PKS_ER"/>
    <property type="match status" value="1"/>
</dbReference>
<evidence type="ECO:0000256" key="2">
    <source>
        <dbReference type="ARBA" id="ARBA00022723"/>
    </source>
</evidence>
<dbReference type="InterPro" id="IPR050129">
    <property type="entry name" value="Zn_alcohol_dh"/>
</dbReference>
<dbReference type="GO" id="GO:0008270">
    <property type="term" value="F:zinc ion binding"/>
    <property type="evidence" value="ECO:0007669"/>
    <property type="project" value="InterPro"/>
</dbReference>
<dbReference type="PROSITE" id="PS00059">
    <property type="entry name" value="ADH_ZINC"/>
    <property type="match status" value="1"/>
</dbReference>
<protein>
    <submittedName>
        <fullName evidence="7">Alcohol dehydrogenase</fullName>
    </submittedName>
</protein>
<dbReference type="InterPro" id="IPR013149">
    <property type="entry name" value="ADH-like_C"/>
</dbReference>
<dbReference type="InterPro" id="IPR011032">
    <property type="entry name" value="GroES-like_sf"/>
</dbReference>
<dbReference type="AlphaFoldDB" id="A0A917CNF2"/>
<evidence type="ECO:0000256" key="4">
    <source>
        <dbReference type="ARBA" id="ARBA00023002"/>
    </source>
</evidence>
<reference evidence="7" key="1">
    <citation type="journal article" date="2014" name="Int. J. Syst. Evol. Microbiol.">
        <title>Complete genome sequence of Corynebacterium casei LMG S-19264T (=DSM 44701T), isolated from a smear-ripened cheese.</title>
        <authorList>
            <consortium name="US DOE Joint Genome Institute (JGI-PGF)"/>
            <person name="Walter F."/>
            <person name="Albersmeier A."/>
            <person name="Kalinowski J."/>
            <person name="Ruckert C."/>
        </authorList>
    </citation>
    <scope>NUCLEOTIDE SEQUENCE</scope>
    <source>
        <strain evidence="7">CCM 7905</strain>
    </source>
</reference>
<proteinExistence type="inferred from homology"/>
<evidence type="ECO:0000313" key="8">
    <source>
        <dbReference type="Proteomes" id="UP000654257"/>
    </source>
</evidence>
<reference evidence="7" key="2">
    <citation type="submission" date="2020-09" db="EMBL/GenBank/DDBJ databases">
        <authorList>
            <person name="Sun Q."/>
            <person name="Sedlacek I."/>
        </authorList>
    </citation>
    <scope>NUCLEOTIDE SEQUENCE</scope>
    <source>
        <strain evidence="7">CCM 7905</strain>
    </source>
</reference>
<keyword evidence="8" id="KW-1185">Reference proteome</keyword>
<accession>A0A917CNF2</accession>
<dbReference type="RefSeq" id="WP_188543050.1">
    <property type="nucleotide sequence ID" value="NZ_BMCU01000001.1"/>
</dbReference>
<evidence type="ECO:0000256" key="3">
    <source>
        <dbReference type="ARBA" id="ARBA00022833"/>
    </source>
</evidence>
<evidence type="ECO:0000259" key="6">
    <source>
        <dbReference type="SMART" id="SM00829"/>
    </source>
</evidence>
<dbReference type="GO" id="GO:0016491">
    <property type="term" value="F:oxidoreductase activity"/>
    <property type="evidence" value="ECO:0007669"/>
    <property type="project" value="UniProtKB-KW"/>
</dbReference>
<dbReference type="SUPFAM" id="SSF51735">
    <property type="entry name" value="NAD(P)-binding Rossmann-fold domains"/>
    <property type="match status" value="1"/>
</dbReference>
<sequence length="320" mass="33583">MRAVVIDEFGRPGTVRDIPRPDPAPDGAVVQVMSTGVCRSDWHAWQGHDSGVRLPFVPGHEFAGVVVSVGSSVSAGWIGRRVTTPFVCACGSCDECRRGDEQVCSRQEQPGFTHDGSFAEFVAVRYAEHNLVHLPDDISFDVAATLGCRYATAWRAVHRRAVVRPGEHVAVYGCGGLGLSAVIVAVEAGASVSVVDSSAAAIELALSLGASASVEGAPHVTLECSGSVELVSDAVRALRTRGRHVQIGLLPNGAQVPMDRVIARELDLLGSHGLAAHDYPELLSGLPVQKVGRLIARHIELDDVVGALASMGPGVTMVNP</sequence>
<dbReference type="InterPro" id="IPR036291">
    <property type="entry name" value="NAD(P)-bd_dom_sf"/>
</dbReference>
<evidence type="ECO:0000256" key="5">
    <source>
        <dbReference type="RuleBase" id="RU361277"/>
    </source>
</evidence>
<keyword evidence="4" id="KW-0560">Oxidoreductase</keyword>
<dbReference type="InterPro" id="IPR020843">
    <property type="entry name" value="ER"/>
</dbReference>
<keyword evidence="3 5" id="KW-0862">Zinc</keyword>
<dbReference type="Pfam" id="PF08240">
    <property type="entry name" value="ADH_N"/>
    <property type="match status" value="1"/>
</dbReference>
<dbReference type="InterPro" id="IPR002328">
    <property type="entry name" value="ADH_Zn_CS"/>
</dbReference>
<keyword evidence="2 5" id="KW-0479">Metal-binding</keyword>
<feature type="domain" description="Enoyl reductase (ER)" evidence="6">
    <location>
        <begin position="13"/>
        <end position="318"/>
    </location>
</feature>
<name>A0A917CNF2_9NOCA</name>
<evidence type="ECO:0000313" key="7">
    <source>
        <dbReference type="EMBL" id="GGF93539.1"/>
    </source>
</evidence>
<gene>
    <name evidence="7" type="primary">adh</name>
    <name evidence="7" type="ORF">GCM10007304_04290</name>
</gene>
<comment type="similarity">
    <text evidence="5">Belongs to the zinc-containing alcohol dehydrogenase family.</text>
</comment>
<dbReference type="SUPFAM" id="SSF50129">
    <property type="entry name" value="GroES-like"/>
    <property type="match status" value="1"/>
</dbReference>
<dbReference type="EMBL" id="BMCU01000001">
    <property type="protein sequence ID" value="GGF93539.1"/>
    <property type="molecule type" value="Genomic_DNA"/>
</dbReference>
<dbReference type="Gene3D" id="3.90.180.10">
    <property type="entry name" value="Medium-chain alcohol dehydrogenases, catalytic domain"/>
    <property type="match status" value="1"/>
</dbReference>
<dbReference type="PANTHER" id="PTHR43401">
    <property type="entry name" value="L-THREONINE 3-DEHYDROGENASE"/>
    <property type="match status" value="1"/>
</dbReference>